<dbReference type="Gene3D" id="3.30.40.10">
    <property type="entry name" value="Zinc/RING finger domain, C3HC4 (zinc finger)"/>
    <property type="match status" value="1"/>
</dbReference>
<name>A0A182VQ35_9DIPT</name>
<evidence type="ECO:0000313" key="12">
    <source>
        <dbReference type="Proteomes" id="UP000075920"/>
    </source>
</evidence>
<keyword evidence="4" id="KW-0479">Metal-binding</keyword>
<reference evidence="11" key="2">
    <citation type="submission" date="2020-05" db="UniProtKB">
        <authorList>
            <consortium name="EnsemblMetazoa"/>
        </authorList>
    </citation>
    <scope>IDENTIFICATION</scope>
    <source>
        <strain evidence="11">MINIMUS1</strain>
    </source>
</reference>
<evidence type="ECO:0000256" key="3">
    <source>
        <dbReference type="ARBA" id="ARBA00022679"/>
    </source>
</evidence>
<evidence type="ECO:0000256" key="2">
    <source>
        <dbReference type="ARBA" id="ARBA00012483"/>
    </source>
</evidence>
<keyword evidence="7" id="KW-0862">Zinc</keyword>
<dbReference type="PANTHER" id="PTHR22937:SF65">
    <property type="entry name" value="E3 UBIQUITIN-PROTEIN LIGASE ARK2C"/>
    <property type="match status" value="1"/>
</dbReference>
<dbReference type="Pfam" id="PF13639">
    <property type="entry name" value="zf-RING_2"/>
    <property type="match status" value="1"/>
</dbReference>
<evidence type="ECO:0000256" key="5">
    <source>
        <dbReference type="ARBA" id="ARBA00022771"/>
    </source>
</evidence>
<dbReference type="InterPro" id="IPR013083">
    <property type="entry name" value="Znf_RING/FYVE/PHD"/>
</dbReference>
<evidence type="ECO:0000256" key="9">
    <source>
        <dbReference type="SAM" id="Phobius"/>
    </source>
</evidence>
<sequence length="105" mass="12123">MVFPQILAFATTVGIVTLAAIGFVYYLNNQSLPNQSYGRPNARSSNRSHTSRYNPTDEDIYCTICLEETKSTNRWTLPCKHSFHLECLNKWTVNKQECPNCRKQF</sequence>
<dbReference type="AlphaFoldDB" id="A0A182VQ35"/>
<dbReference type="SMART" id="SM00184">
    <property type="entry name" value="RING"/>
    <property type="match status" value="1"/>
</dbReference>
<organism evidence="11 12">
    <name type="scientific">Anopheles minimus</name>
    <dbReference type="NCBI Taxonomy" id="112268"/>
    <lineage>
        <taxon>Eukaryota</taxon>
        <taxon>Metazoa</taxon>
        <taxon>Ecdysozoa</taxon>
        <taxon>Arthropoda</taxon>
        <taxon>Hexapoda</taxon>
        <taxon>Insecta</taxon>
        <taxon>Pterygota</taxon>
        <taxon>Neoptera</taxon>
        <taxon>Endopterygota</taxon>
        <taxon>Diptera</taxon>
        <taxon>Nematocera</taxon>
        <taxon>Culicoidea</taxon>
        <taxon>Culicidae</taxon>
        <taxon>Anophelinae</taxon>
        <taxon>Anopheles</taxon>
    </lineage>
</organism>
<keyword evidence="12" id="KW-1185">Reference proteome</keyword>
<evidence type="ECO:0000259" key="10">
    <source>
        <dbReference type="PROSITE" id="PS50089"/>
    </source>
</evidence>
<protein>
    <recommendedName>
        <fullName evidence="2">RING-type E3 ubiquitin transferase</fullName>
        <ecNumber evidence="2">2.3.2.27</ecNumber>
    </recommendedName>
</protein>
<feature type="domain" description="RING-type" evidence="10">
    <location>
        <begin position="62"/>
        <end position="102"/>
    </location>
</feature>
<dbReference type="Proteomes" id="UP000075920">
    <property type="component" value="Unassembled WGS sequence"/>
</dbReference>
<dbReference type="InterPro" id="IPR001841">
    <property type="entry name" value="Znf_RING"/>
</dbReference>
<keyword evidence="3" id="KW-0808">Transferase</keyword>
<keyword evidence="9" id="KW-1133">Transmembrane helix</keyword>
<keyword evidence="6" id="KW-0833">Ubl conjugation pathway</keyword>
<dbReference type="PANTHER" id="PTHR22937">
    <property type="entry name" value="E3 UBIQUITIN-PROTEIN LIGASE RNF165"/>
    <property type="match status" value="1"/>
</dbReference>
<feature type="transmembrane region" description="Helical" evidence="9">
    <location>
        <begin position="6"/>
        <end position="27"/>
    </location>
</feature>
<evidence type="ECO:0000256" key="6">
    <source>
        <dbReference type="ARBA" id="ARBA00022786"/>
    </source>
</evidence>
<evidence type="ECO:0000256" key="7">
    <source>
        <dbReference type="ARBA" id="ARBA00022833"/>
    </source>
</evidence>
<dbReference type="EC" id="2.3.2.27" evidence="2"/>
<dbReference type="GO" id="GO:0061630">
    <property type="term" value="F:ubiquitin protein ligase activity"/>
    <property type="evidence" value="ECO:0007669"/>
    <property type="project" value="UniProtKB-EC"/>
</dbReference>
<dbReference type="EnsemblMetazoa" id="AMIN000164-RA">
    <property type="protein sequence ID" value="AMIN000164-PA"/>
    <property type="gene ID" value="AMIN000164"/>
</dbReference>
<evidence type="ECO:0000313" key="11">
    <source>
        <dbReference type="EnsemblMetazoa" id="AMIN000164-PA"/>
    </source>
</evidence>
<dbReference type="SUPFAM" id="SSF57850">
    <property type="entry name" value="RING/U-box"/>
    <property type="match status" value="1"/>
</dbReference>
<comment type="catalytic activity">
    <reaction evidence="1">
        <text>S-ubiquitinyl-[E2 ubiquitin-conjugating enzyme]-L-cysteine + [acceptor protein]-L-lysine = [E2 ubiquitin-conjugating enzyme]-L-cysteine + N(6)-ubiquitinyl-[acceptor protein]-L-lysine.</text>
        <dbReference type="EC" id="2.3.2.27"/>
    </reaction>
</comment>
<dbReference type="STRING" id="112268.A0A182VQ35"/>
<keyword evidence="9" id="KW-0812">Transmembrane</keyword>
<dbReference type="InterPro" id="IPR045191">
    <property type="entry name" value="MBR1/2-like"/>
</dbReference>
<reference evidence="12" key="1">
    <citation type="submission" date="2013-03" db="EMBL/GenBank/DDBJ databases">
        <title>The Genome Sequence of Anopheles minimus MINIMUS1.</title>
        <authorList>
            <consortium name="The Broad Institute Genomics Platform"/>
            <person name="Neafsey D.E."/>
            <person name="Walton C."/>
            <person name="Walker B."/>
            <person name="Young S.K."/>
            <person name="Zeng Q."/>
            <person name="Gargeya S."/>
            <person name="Fitzgerald M."/>
            <person name="Haas B."/>
            <person name="Abouelleil A."/>
            <person name="Allen A.W."/>
            <person name="Alvarado L."/>
            <person name="Arachchi H.M."/>
            <person name="Berlin A.M."/>
            <person name="Chapman S.B."/>
            <person name="Gainer-Dewar J."/>
            <person name="Goldberg J."/>
            <person name="Griggs A."/>
            <person name="Gujja S."/>
            <person name="Hansen M."/>
            <person name="Howarth C."/>
            <person name="Imamovic A."/>
            <person name="Ireland A."/>
            <person name="Larimer J."/>
            <person name="McCowan C."/>
            <person name="Murphy C."/>
            <person name="Pearson M."/>
            <person name="Poon T.W."/>
            <person name="Priest M."/>
            <person name="Roberts A."/>
            <person name="Saif S."/>
            <person name="Shea T."/>
            <person name="Sisk P."/>
            <person name="Sykes S."/>
            <person name="Wortman J."/>
            <person name="Nusbaum C."/>
            <person name="Birren B."/>
        </authorList>
    </citation>
    <scope>NUCLEOTIDE SEQUENCE [LARGE SCALE GENOMIC DNA]</scope>
    <source>
        <strain evidence="12">MINIMUS1</strain>
    </source>
</reference>
<evidence type="ECO:0000256" key="4">
    <source>
        <dbReference type="ARBA" id="ARBA00022723"/>
    </source>
</evidence>
<keyword evidence="5 8" id="KW-0863">Zinc-finger</keyword>
<evidence type="ECO:0000256" key="1">
    <source>
        <dbReference type="ARBA" id="ARBA00000900"/>
    </source>
</evidence>
<accession>A0A182VQ35</accession>
<proteinExistence type="predicted"/>
<dbReference type="VEuPathDB" id="VectorBase:AMIN000164"/>
<evidence type="ECO:0000256" key="8">
    <source>
        <dbReference type="PROSITE-ProRule" id="PRU00175"/>
    </source>
</evidence>
<keyword evidence="9" id="KW-0472">Membrane</keyword>
<dbReference type="PROSITE" id="PS50089">
    <property type="entry name" value="ZF_RING_2"/>
    <property type="match status" value="1"/>
</dbReference>
<dbReference type="GO" id="GO:0008270">
    <property type="term" value="F:zinc ion binding"/>
    <property type="evidence" value="ECO:0007669"/>
    <property type="project" value="UniProtKB-KW"/>
</dbReference>